<dbReference type="InterPro" id="IPR001412">
    <property type="entry name" value="aa-tRNA-synth_I_CS"/>
</dbReference>
<dbReference type="PRINTS" id="PR00987">
    <property type="entry name" value="TRNASYNTHGLU"/>
</dbReference>
<evidence type="ECO:0000256" key="4">
    <source>
        <dbReference type="ARBA" id="ARBA00022741"/>
    </source>
</evidence>
<dbReference type="GO" id="GO:0006424">
    <property type="term" value="P:glutamyl-tRNA aminoacylation"/>
    <property type="evidence" value="ECO:0007669"/>
    <property type="project" value="UniProtKB-UniRule"/>
</dbReference>
<dbReference type="GO" id="GO:0005737">
    <property type="term" value="C:cytoplasm"/>
    <property type="evidence" value="ECO:0007669"/>
    <property type="project" value="UniProtKB-SubCell"/>
</dbReference>
<dbReference type="NCBIfam" id="TIGR00464">
    <property type="entry name" value="gltX_bact"/>
    <property type="match status" value="1"/>
</dbReference>
<dbReference type="Pfam" id="PF00749">
    <property type="entry name" value="tRNA-synt_1c"/>
    <property type="match status" value="1"/>
</dbReference>
<dbReference type="InterPro" id="IPR004527">
    <property type="entry name" value="Glu-tRNA-ligase_bac/mito"/>
</dbReference>
<keyword evidence="7 8" id="KW-0030">Aminoacyl-tRNA synthetase</keyword>
<dbReference type="InterPro" id="IPR020751">
    <property type="entry name" value="aa-tRNA-synth_I_codon-bd_sub2"/>
</dbReference>
<dbReference type="Gene3D" id="1.10.10.350">
    <property type="match status" value="1"/>
</dbReference>
<dbReference type="AlphaFoldDB" id="A0A4Q6I3D2"/>
<evidence type="ECO:0000313" key="11">
    <source>
        <dbReference type="EMBL" id="RZB12311.1"/>
    </source>
</evidence>
<keyword evidence="4 8" id="KW-0547">Nucleotide-binding</keyword>
<dbReference type="SUPFAM" id="SSF48163">
    <property type="entry name" value="An anticodon-binding domain of class I aminoacyl-tRNA synthetases"/>
    <property type="match status" value="1"/>
</dbReference>
<dbReference type="STRING" id="1242993.ehr_00299"/>
<reference evidence="11 12" key="1">
    <citation type="submission" date="2018-06" db="EMBL/GenBank/DDBJ databases">
        <title>Complete Genome Sequence of Ehrlichia minasensis Isolated From Cattle.</title>
        <authorList>
            <person name="Aguiar D.M."/>
            <person name="Araujo J.P.A.Jr."/>
            <person name="Nakazato L."/>
            <person name="Bard E."/>
            <person name="Cabezas-Cruz A."/>
        </authorList>
    </citation>
    <scope>NUCLEOTIDE SEQUENCE [LARGE SCALE GENOMIC DNA]</scope>
    <source>
        <strain evidence="11 12">B11</strain>
    </source>
</reference>
<dbReference type="InterPro" id="IPR045462">
    <property type="entry name" value="aa-tRNA-synth_I_cd-bd"/>
</dbReference>
<dbReference type="GO" id="GO:0005524">
    <property type="term" value="F:ATP binding"/>
    <property type="evidence" value="ECO:0007669"/>
    <property type="project" value="UniProtKB-UniRule"/>
</dbReference>
<dbReference type="HAMAP" id="MF_00022">
    <property type="entry name" value="Glu_tRNA_synth_type1"/>
    <property type="match status" value="1"/>
</dbReference>
<comment type="catalytic activity">
    <reaction evidence="8">
        <text>tRNA(Glu) + L-glutamate + ATP = L-glutamyl-tRNA(Glu) + AMP + diphosphate</text>
        <dbReference type="Rhea" id="RHEA:23540"/>
        <dbReference type="Rhea" id="RHEA-COMP:9663"/>
        <dbReference type="Rhea" id="RHEA-COMP:9680"/>
        <dbReference type="ChEBI" id="CHEBI:29985"/>
        <dbReference type="ChEBI" id="CHEBI:30616"/>
        <dbReference type="ChEBI" id="CHEBI:33019"/>
        <dbReference type="ChEBI" id="CHEBI:78442"/>
        <dbReference type="ChEBI" id="CHEBI:78520"/>
        <dbReference type="ChEBI" id="CHEBI:456215"/>
        <dbReference type="EC" id="6.1.1.17"/>
    </reaction>
</comment>
<dbReference type="InterPro" id="IPR020058">
    <property type="entry name" value="Glu/Gln-tRNA-synth_Ib_cat-dom"/>
</dbReference>
<comment type="subcellular location">
    <subcellularLocation>
        <location evidence="8">Cytoplasm</location>
    </subcellularLocation>
</comment>
<evidence type="ECO:0000259" key="10">
    <source>
        <dbReference type="Pfam" id="PF19269"/>
    </source>
</evidence>
<accession>A0A4Q6I3D2</accession>
<evidence type="ECO:0000256" key="8">
    <source>
        <dbReference type="HAMAP-Rule" id="MF_00022"/>
    </source>
</evidence>
<keyword evidence="2 8" id="KW-0963">Cytoplasm</keyword>
<comment type="caution">
    <text evidence="8">Lacks conserved residue(s) required for the propagation of feature annotation.</text>
</comment>
<feature type="short sequence motif" description="'KMSKS' region" evidence="8">
    <location>
        <begin position="236"/>
        <end position="240"/>
    </location>
</feature>
<feature type="domain" description="Glutamyl/glutaminyl-tRNA synthetase class Ib catalytic" evidence="9">
    <location>
        <begin position="3"/>
        <end position="302"/>
    </location>
</feature>
<comment type="function">
    <text evidence="8">Catalyzes the attachment of glutamate to tRNA(Glu) in a two-step reaction: glutamate is first activated by ATP to form Glu-AMP and then transferred to the acceptor end of tRNA(Glu).</text>
</comment>
<keyword evidence="6 8" id="KW-0648">Protein biosynthesis</keyword>
<dbReference type="InterPro" id="IPR008925">
    <property type="entry name" value="aa_tRNA-synth_I_cd-bd_sf"/>
</dbReference>
<sequence>MITRFAPSPTGYLHVGNVRTALICWLYIRKQKGKFLLRFDDTDTQRSQEEYIKEIENDLKWLNMNWDASFRQSSRFDRYEDVFQYLLKEGFVYPCYESKEELEFKRKMKLKSGLPPIYDRSALNLTQAEKDKYCGRAPYFRFKINQDQLINWDDVIRGKVSFNPKNISDPIIKRADGTYTYMLPSVIDDIDFNVTHIIRGEDHISNTAVQIQMLDALKADVPIFAHLSLLYSDDNKISKRVGGSSVKDMQLCGLEPMAINSYFAKIGTSHPVDVHISMLELIDSFDITAFSQAPTKFSMDDILKLNPKVLHNMSFDDVKNRLKELKVDTPAFWDFVCGNIEKFSDVEVWVKICSRNMVPVIKQDDKDLIMLALNVLPQGEVHDSTWDTWISSIKQQTDRRAKNLFAPLRLALTGLTTGPELAKLLPLIGRTEIVRRLSYPITQ</sequence>
<gene>
    <name evidence="8" type="primary">gltX</name>
    <name evidence="11" type="ORF">DRF75_04795</name>
</gene>
<feature type="short sequence motif" description="'HIGH' region" evidence="8">
    <location>
        <begin position="7"/>
        <end position="17"/>
    </location>
</feature>
<keyword evidence="12" id="KW-1185">Reference proteome</keyword>
<feature type="binding site" evidence="8">
    <location>
        <position position="239"/>
    </location>
    <ligand>
        <name>ATP</name>
        <dbReference type="ChEBI" id="CHEBI:30616"/>
    </ligand>
</feature>
<dbReference type="GO" id="GO:0000049">
    <property type="term" value="F:tRNA binding"/>
    <property type="evidence" value="ECO:0007669"/>
    <property type="project" value="InterPro"/>
</dbReference>
<keyword evidence="3 8" id="KW-0436">Ligase</keyword>
<evidence type="ECO:0000256" key="7">
    <source>
        <dbReference type="ARBA" id="ARBA00023146"/>
    </source>
</evidence>
<evidence type="ECO:0000256" key="6">
    <source>
        <dbReference type="ARBA" id="ARBA00022917"/>
    </source>
</evidence>
<evidence type="ECO:0000313" key="12">
    <source>
        <dbReference type="Proteomes" id="UP000293377"/>
    </source>
</evidence>
<dbReference type="InterPro" id="IPR000924">
    <property type="entry name" value="Glu/Gln-tRNA-synth"/>
</dbReference>
<dbReference type="PANTHER" id="PTHR43311:SF2">
    <property type="entry name" value="GLUTAMATE--TRNA LIGASE, MITOCHONDRIAL-RELATED"/>
    <property type="match status" value="1"/>
</dbReference>
<dbReference type="Pfam" id="PF19269">
    <property type="entry name" value="Anticodon_2"/>
    <property type="match status" value="1"/>
</dbReference>
<evidence type="ECO:0000256" key="5">
    <source>
        <dbReference type="ARBA" id="ARBA00022840"/>
    </source>
</evidence>
<comment type="caution">
    <text evidence="11">The sequence shown here is derived from an EMBL/GenBank/DDBJ whole genome shotgun (WGS) entry which is preliminary data.</text>
</comment>
<dbReference type="Gene3D" id="3.40.50.620">
    <property type="entry name" value="HUPs"/>
    <property type="match status" value="1"/>
</dbReference>
<dbReference type="SUPFAM" id="SSF52374">
    <property type="entry name" value="Nucleotidylyl transferase"/>
    <property type="match status" value="1"/>
</dbReference>
<dbReference type="OrthoDB" id="9807503at2"/>
<keyword evidence="5 8" id="KW-0067">ATP-binding</keyword>
<evidence type="ECO:0000259" key="9">
    <source>
        <dbReference type="Pfam" id="PF00749"/>
    </source>
</evidence>
<evidence type="ECO:0000256" key="2">
    <source>
        <dbReference type="ARBA" id="ARBA00022490"/>
    </source>
</evidence>
<name>A0A4Q6I3D2_9RICK</name>
<dbReference type="EC" id="6.1.1.17" evidence="8"/>
<dbReference type="Proteomes" id="UP000293377">
    <property type="component" value="Unassembled WGS sequence"/>
</dbReference>
<proteinExistence type="inferred from homology"/>
<comment type="subunit">
    <text evidence="8">Monomer.</text>
</comment>
<dbReference type="InterPro" id="IPR014729">
    <property type="entry name" value="Rossmann-like_a/b/a_fold"/>
</dbReference>
<evidence type="ECO:0000256" key="1">
    <source>
        <dbReference type="ARBA" id="ARBA00007894"/>
    </source>
</evidence>
<dbReference type="InterPro" id="IPR049940">
    <property type="entry name" value="GluQ/Sye"/>
</dbReference>
<feature type="domain" description="Aminoacyl-tRNA synthetase class I anticodon-binding" evidence="10">
    <location>
        <begin position="362"/>
        <end position="438"/>
    </location>
</feature>
<dbReference type="PROSITE" id="PS00178">
    <property type="entry name" value="AA_TRNA_LIGASE_I"/>
    <property type="match status" value="1"/>
</dbReference>
<comment type="similarity">
    <text evidence="1 8">Belongs to the class-I aminoacyl-tRNA synthetase family. Glutamate--tRNA ligase type 1 subfamily.</text>
</comment>
<organism evidence="11 12">
    <name type="scientific">Ehrlichia minasensis</name>
    <dbReference type="NCBI Taxonomy" id="1242993"/>
    <lineage>
        <taxon>Bacteria</taxon>
        <taxon>Pseudomonadati</taxon>
        <taxon>Pseudomonadota</taxon>
        <taxon>Alphaproteobacteria</taxon>
        <taxon>Rickettsiales</taxon>
        <taxon>Anaplasmataceae</taxon>
        <taxon>Ehrlichia</taxon>
    </lineage>
</organism>
<protein>
    <recommendedName>
        <fullName evidence="8">Glutamate--tRNA ligase</fullName>
        <ecNumber evidence="8">6.1.1.17</ecNumber>
    </recommendedName>
    <alternativeName>
        <fullName evidence="8">Glutamyl-tRNA synthetase</fullName>
        <shortName evidence="8">GluRS</shortName>
    </alternativeName>
</protein>
<dbReference type="EMBL" id="QOHL01000034">
    <property type="protein sequence ID" value="RZB12311.1"/>
    <property type="molecule type" value="Genomic_DNA"/>
</dbReference>
<dbReference type="GO" id="GO:0004818">
    <property type="term" value="F:glutamate-tRNA ligase activity"/>
    <property type="evidence" value="ECO:0007669"/>
    <property type="project" value="UniProtKB-UniRule"/>
</dbReference>
<evidence type="ECO:0000256" key="3">
    <source>
        <dbReference type="ARBA" id="ARBA00022598"/>
    </source>
</evidence>
<dbReference type="PANTHER" id="PTHR43311">
    <property type="entry name" value="GLUTAMATE--TRNA LIGASE"/>
    <property type="match status" value="1"/>
</dbReference>